<evidence type="ECO:0000256" key="1">
    <source>
        <dbReference type="ARBA" id="ARBA00004613"/>
    </source>
</evidence>
<dbReference type="InterPro" id="IPR011050">
    <property type="entry name" value="Pectin_lyase_fold/virulence"/>
</dbReference>
<name>A0A7T0BWY7_9BACT</name>
<dbReference type="KEGG" id="nli:G3M70_11465"/>
<comment type="subcellular location">
    <subcellularLocation>
        <location evidence="1">Secreted</location>
    </subcellularLocation>
</comment>
<dbReference type="AlphaFoldDB" id="A0A7T0BWY7"/>
<dbReference type="InterPro" id="IPR050909">
    <property type="entry name" value="Bact_Autotransporter_VF"/>
</dbReference>
<keyword evidence="2" id="KW-0964">Secreted</keyword>
<dbReference type="PANTHER" id="PTHR12338">
    <property type="entry name" value="AUTOTRANSPORTER"/>
    <property type="match status" value="1"/>
</dbReference>
<dbReference type="NCBIfam" id="TIGR01901">
    <property type="entry name" value="adhes_NPXG"/>
    <property type="match status" value="1"/>
</dbReference>
<evidence type="ECO:0000313" key="5">
    <source>
        <dbReference type="EMBL" id="QPJ62455.1"/>
    </source>
</evidence>
<dbReference type="EMBL" id="CP048685">
    <property type="protein sequence ID" value="QPJ62455.1"/>
    <property type="molecule type" value="Genomic_DNA"/>
</dbReference>
<proteinExistence type="predicted"/>
<dbReference type="Proteomes" id="UP000594688">
    <property type="component" value="Chromosome"/>
</dbReference>
<evidence type="ECO:0000259" key="4">
    <source>
        <dbReference type="SMART" id="SM00912"/>
    </source>
</evidence>
<protein>
    <submittedName>
        <fullName evidence="5">Filamentous hemagglutinin N-terminal domain-containing protein</fullName>
    </submittedName>
</protein>
<evidence type="ECO:0000256" key="3">
    <source>
        <dbReference type="ARBA" id="ARBA00022729"/>
    </source>
</evidence>
<dbReference type="SUPFAM" id="SSF51126">
    <property type="entry name" value="Pectin lyase-like"/>
    <property type="match status" value="1"/>
</dbReference>
<dbReference type="Gene3D" id="2.160.20.10">
    <property type="entry name" value="Single-stranded right-handed beta-helix, Pectin lyase-like"/>
    <property type="match status" value="1"/>
</dbReference>
<dbReference type="Pfam" id="PF05860">
    <property type="entry name" value="TPS"/>
    <property type="match status" value="1"/>
</dbReference>
<feature type="domain" description="Filamentous haemagglutinin FhaB/tRNA nuclease CdiA-like TPS" evidence="4">
    <location>
        <begin position="22"/>
        <end position="134"/>
    </location>
</feature>
<dbReference type="SMART" id="SM00912">
    <property type="entry name" value="Haemagg_act"/>
    <property type="match status" value="1"/>
</dbReference>
<dbReference type="GO" id="GO:0005576">
    <property type="term" value="C:extracellular region"/>
    <property type="evidence" value="ECO:0007669"/>
    <property type="project" value="UniProtKB-SubCell"/>
</dbReference>
<dbReference type="PANTHER" id="PTHR12338:SF8">
    <property type="entry name" value="HEME_HEMOPEXIN-BINDING PROTEIN"/>
    <property type="match status" value="1"/>
</dbReference>
<organism evidence="5 6">
    <name type="scientific">Candidatus Nitronauta litoralis</name>
    <dbReference type="NCBI Taxonomy" id="2705533"/>
    <lineage>
        <taxon>Bacteria</taxon>
        <taxon>Pseudomonadati</taxon>
        <taxon>Nitrospinota/Tectimicrobiota group</taxon>
        <taxon>Nitrospinota</taxon>
        <taxon>Nitrospinia</taxon>
        <taxon>Nitrospinales</taxon>
        <taxon>Nitrospinaceae</taxon>
        <taxon>Candidatus Nitronauta</taxon>
    </lineage>
</organism>
<sequence length="979" mass="100303">MKTKCLLIIMWTVWFAVAPVWVSALPSGGNITTGNGSIQTSGGNMTIQQNTQQIITNWQSFSIGAAESVTFQQPNSSSTALNRVIGTDPSKIMGRLSANGQVFLSNPSGVLFGAGAIVDVHGLIATTLSISDQDFLDGNYRFFQDPTRSLASVINEGRITAEGFVGLFGPGVENRGMIMANLGSVVMASGEAGTLDFVGDDLIRFAVTQAVSGDVKDTEGSLLNDRVRNSGTIKADGGMVAMSAWDAGQVINNVINNEGLVQARSVEKINGEVFLHGGPSGIVMNTGTIDVTGNDDGETGGTAIMLGEFVGLDQTAVVDASGKAGGGGILVGGIIQNENPDLQIAKGTYIGDEVTVKADATDDGDGGGIIISSEGQARVYGLISARGGQQGGDGGAVQTAGLQFMELGQGPDLSAPNGNGGTWLIGPANIDLVEGGGATNNSSGPNFQSTRQTSKLGVDLIAGALSDGVDVIVLSHKEKTVQAPASGDVISENPPSEALNIDGDIDFDGANNGSLLLYANNDINVNADIFDSATGDGDLLNLTMTADSDTNGVGNVNIASGAIVNVGGGDLGIVADDVDIQGQLHSTNRVYVTPRDNGTIGVDGDAGTGEVSNICDGPCGLTLSGTELQNVHAPSGQSMVIGNGFNDDVYVSGLQAPHTSNQAITDFRSAGDLRFVNAPSVFSSTLQALPFGGIYVNTAVSGNNVNFSSLGNVVVNANVSAVNDFYSFLPSGFFDVKDGNTITAGNDILLSANDINLSGDLVAGETVHINNSKQSKTIGLGNAAGDLTVDNDELANISANELRIGDSTLDTPEVTVDGADAEHIANVAIQSVAPEGFKGQITFVGSSKFNNLTLNAGDKILVDGNISTLGDFLASVEQPVLLGGQSFSFTLDGVGTFEVTADSNITSGGSITIFANELILDGNLDGSPVTCNGSTSCVVPLEVSTPAEVEVSPKNNPFVQQGTQSTFLNYFIEDSQTNC</sequence>
<keyword evidence="3" id="KW-0732">Signal</keyword>
<dbReference type="InterPro" id="IPR012334">
    <property type="entry name" value="Pectin_lyas_fold"/>
</dbReference>
<evidence type="ECO:0000313" key="6">
    <source>
        <dbReference type="Proteomes" id="UP000594688"/>
    </source>
</evidence>
<gene>
    <name evidence="5" type="ORF">G3M70_11465</name>
</gene>
<evidence type="ECO:0000256" key="2">
    <source>
        <dbReference type="ARBA" id="ARBA00022525"/>
    </source>
</evidence>
<dbReference type="InterPro" id="IPR008638">
    <property type="entry name" value="FhaB/CdiA-like_TPS"/>
</dbReference>
<accession>A0A7T0BWY7</accession>
<reference evidence="5 6" key="1">
    <citation type="submission" date="2020-02" db="EMBL/GenBank/DDBJ databases">
        <title>Genomic and physiological characterization of two novel Nitrospinaceae genera.</title>
        <authorList>
            <person name="Mueller A.J."/>
            <person name="Jung M.-Y."/>
            <person name="Strachan C.R."/>
            <person name="Herbold C.W."/>
            <person name="Kirkegaard R.H."/>
            <person name="Daims H."/>
        </authorList>
    </citation>
    <scope>NUCLEOTIDE SEQUENCE [LARGE SCALE GENOMIC DNA]</scope>
    <source>
        <strain evidence="5">EB</strain>
    </source>
</reference>